<dbReference type="AlphaFoldDB" id="A0A6I4SYE2"/>
<dbReference type="Proteomes" id="UP000433652">
    <property type="component" value="Unassembled WGS sequence"/>
</dbReference>
<protein>
    <submittedName>
        <fullName evidence="1">Uncharacterized protein</fullName>
    </submittedName>
</protein>
<dbReference type="OrthoDB" id="7511203at2"/>
<accession>A0A6I4SYE2</accession>
<keyword evidence="2" id="KW-1185">Reference proteome</keyword>
<dbReference type="RefSeq" id="WP_159797672.1">
    <property type="nucleotide sequence ID" value="NZ_WTYM01000058.1"/>
</dbReference>
<sequence length="75" mass="7707">MSGPLSGLFAALAIVPAMVGTIEAGEHSLSLALCNGGSLMILVPGRQAPLPGTQPCCVEKGCRTGEKRKRFDPAQ</sequence>
<evidence type="ECO:0000313" key="1">
    <source>
        <dbReference type="EMBL" id="MXO61021.1"/>
    </source>
</evidence>
<comment type="caution">
    <text evidence="1">The sequence shown here is derived from an EMBL/GenBank/DDBJ whole genome shotgun (WGS) entry which is preliminary data.</text>
</comment>
<proteinExistence type="predicted"/>
<dbReference type="EMBL" id="WTYM01000058">
    <property type="protein sequence ID" value="MXO61021.1"/>
    <property type="molecule type" value="Genomic_DNA"/>
</dbReference>
<name>A0A6I4SYE2_9SPHN</name>
<reference evidence="1 2" key="1">
    <citation type="submission" date="2019-12" db="EMBL/GenBank/DDBJ databases">
        <title>Genomic-based taxomic classification of the family Erythrobacteraceae.</title>
        <authorList>
            <person name="Xu L."/>
        </authorList>
    </citation>
    <scope>NUCLEOTIDE SEQUENCE [LARGE SCALE GENOMIC DNA]</scope>
    <source>
        <strain evidence="1 2">MCCC 1K01500</strain>
    </source>
</reference>
<gene>
    <name evidence="1" type="ORF">GRI89_15875</name>
</gene>
<evidence type="ECO:0000313" key="2">
    <source>
        <dbReference type="Proteomes" id="UP000433652"/>
    </source>
</evidence>
<organism evidence="1 2">
    <name type="scientific">Croceibacterium salegens</name>
    <dbReference type="NCBI Taxonomy" id="1737568"/>
    <lineage>
        <taxon>Bacteria</taxon>
        <taxon>Pseudomonadati</taxon>
        <taxon>Pseudomonadota</taxon>
        <taxon>Alphaproteobacteria</taxon>
        <taxon>Sphingomonadales</taxon>
        <taxon>Erythrobacteraceae</taxon>
        <taxon>Croceibacterium</taxon>
    </lineage>
</organism>